<feature type="chain" id="PRO_5020406002" description="DUF1571 domain-containing protein" evidence="1">
    <location>
        <begin position="27"/>
        <end position="256"/>
    </location>
</feature>
<dbReference type="AlphaFoldDB" id="A0A4R0ELG5"/>
<feature type="signal peptide" evidence="1">
    <location>
        <begin position="1"/>
        <end position="26"/>
    </location>
</feature>
<name>A0A4R0ELG5_9GAMM</name>
<organism evidence="2 3">
    <name type="scientific">Acinetobacter terrae</name>
    <dbReference type="NCBI Taxonomy" id="2731247"/>
    <lineage>
        <taxon>Bacteria</taxon>
        <taxon>Pseudomonadati</taxon>
        <taxon>Pseudomonadota</taxon>
        <taxon>Gammaproteobacteria</taxon>
        <taxon>Moraxellales</taxon>
        <taxon>Moraxellaceae</taxon>
        <taxon>Acinetobacter</taxon>
        <taxon>Acinetobacter Taxon 24</taxon>
    </lineage>
</organism>
<reference evidence="2 3" key="1">
    <citation type="submission" date="2019-02" db="EMBL/GenBank/DDBJ databases">
        <title>High diversity of culturable Acinetobacter species in natural soil and water ecosystems.</title>
        <authorList>
            <person name="Radolfova-Krizova L."/>
            <person name="Nemec A."/>
        </authorList>
    </citation>
    <scope>NUCLEOTIDE SEQUENCE [LARGE SCALE GENOMIC DNA]</scope>
    <source>
        <strain evidence="2 3">ANC 4281</strain>
    </source>
</reference>
<dbReference type="Proteomes" id="UP000291380">
    <property type="component" value="Unassembled WGS sequence"/>
</dbReference>
<evidence type="ECO:0000313" key="3">
    <source>
        <dbReference type="Proteomes" id="UP000291380"/>
    </source>
</evidence>
<dbReference type="RefSeq" id="WP_131271449.1">
    <property type="nucleotide sequence ID" value="NZ_SJOA01000011.1"/>
</dbReference>
<gene>
    <name evidence="2" type="ORF">E0H85_10210</name>
</gene>
<evidence type="ECO:0008006" key="4">
    <source>
        <dbReference type="Google" id="ProtNLM"/>
    </source>
</evidence>
<accession>A0A4R0ELG5</accession>
<protein>
    <recommendedName>
        <fullName evidence="4">DUF1571 domain-containing protein</fullName>
    </recommendedName>
</protein>
<proteinExistence type="predicted"/>
<dbReference type="EMBL" id="SJOA01000011">
    <property type="protein sequence ID" value="TCB58627.1"/>
    <property type="molecule type" value="Genomic_DNA"/>
</dbReference>
<sequence length="256" mass="29633">MYKILKLKTITLFFAMLSLVNSQTFAESAANFETDIINKYYKTSLTDRYENDGINQEVASKVANFIEKNSQSFEYPFKKLLDKNLLLLNYSPDRKLKFYTFNISAGGSMREFESYVQFKQGNNVITHALNDGGFIKAIRQTQLNNVPTYLVSKTYIGSGCEGQYGIQATQIKNAQYKSVNVFKTKTKALDQINVHYDCNYYPKNIEPFDMDRLYIRVSPDLQKIDILLIKPSGELTQNYLRYQKNNNNYQYIGTVK</sequence>
<evidence type="ECO:0000313" key="2">
    <source>
        <dbReference type="EMBL" id="TCB58627.1"/>
    </source>
</evidence>
<evidence type="ECO:0000256" key="1">
    <source>
        <dbReference type="SAM" id="SignalP"/>
    </source>
</evidence>
<keyword evidence="1" id="KW-0732">Signal</keyword>
<comment type="caution">
    <text evidence="2">The sequence shown here is derived from an EMBL/GenBank/DDBJ whole genome shotgun (WGS) entry which is preliminary data.</text>
</comment>
<dbReference type="OrthoDB" id="6710689at2"/>